<evidence type="ECO:0000313" key="1">
    <source>
        <dbReference type="EMBL" id="EJZ09874.1"/>
    </source>
</evidence>
<dbReference type="eggNOG" id="COG5485">
    <property type="taxonomic scope" value="Bacteria"/>
</dbReference>
<dbReference type="HOGENOM" id="CLU_100997_5_3_11"/>
<dbReference type="GO" id="GO:0030638">
    <property type="term" value="P:polyketide metabolic process"/>
    <property type="evidence" value="ECO:0007669"/>
    <property type="project" value="InterPro"/>
</dbReference>
<dbReference type="AlphaFoldDB" id="K0VFJ2"/>
<dbReference type="Proteomes" id="UP000006072">
    <property type="component" value="Unassembled WGS sequence"/>
</dbReference>
<dbReference type="RefSeq" id="WP_003932569.1">
    <property type="nucleotide sequence ID" value="NZ_JH814696.1"/>
</dbReference>
<dbReference type="EMBL" id="ALQA01000019">
    <property type="protein sequence ID" value="EJZ09874.1"/>
    <property type="molecule type" value="Genomic_DNA"/>
</dbReference>
<evidence type="ECO:0008006" key="3">
    <source>
        <dbReference type="Google" id="ProtNLM"/>
    </source>
</evidence>
<proteinExistence type="predicted"/>
<name>K0VFJ2_MYCVA</name>
<comment type="caution">
    <text evidence="1">The sequence shown here is derived from an EMBL/GenBank/DDBJ whole genome shotgun (WGS) entry which is preliminary data.</text>
</comment>
<gene>
    <name evidence="1" type="ORF">MVAC_11347</name>
</gene>
<reference evidence="1 2" key="1">
    <citation type="journal article" date="2012" name="J. Bacteriol.">
        <title>Complete Genome Sequence of Mycobacterium vaccae Type Strain ATCC 25954.</title>
        <authorList>
            <person name="Ho Y.S."/>
            <person name="Adroub S.A."/>
            <person name="Abadi M."/>
            <person name="Al Alwan B."/>
            <person name="Alkhateeb R."/>
            <person name="Gao G."/>
            <person name="Ragab A."/>
            <person name="Ali S."/>
            <person name="van Soolingen D."/>
            <person name="Bitter W."/>
            <person name="Pain A."/>
            <person name="Abdallah A.M."/>
        </authorList>
    </citation>
    <scope>NUCLEOTIDE SEQUENCE [LARGE SCALE GENOMIC DNA]</scope>
    <source>
        <strain evidence="1 2">ATCC 25954</strain>
    </source>
</reference>
<dbReference type="Pfam" id="PF07366">
    <property type="entry name" value="SnoaL"/>
    <property type="match status" value="1"/>
</dbReference>
<keyword evidence="2" id="KW-1185">Reference proteome</keyword>
<organism evidence="1 2">
    <name type="scientific">Mycolicibacterium vaccae ATCC 25954</name>
    <dbReference type="NCBI Taxonomy" id="1194972"/>
    <lineage>
        <taxon>Bacteria</taxon>
        <taxon>Bacillati</taxon>
        <taxon>Actinomycetota</taxon>
        <taxon>Actinomycetes</taxon>
        <taxon>Mycobacteriales</taxon>
        <taxon>Mycobacteriaceae</taxon>
        <taxon>Mycolicibacterium</taxon>
    </lineage>
</organism>
<dbReference type="SUPFAM" id="SSF54427">
    <property type="entry name" value="NTF2-like"/>
    <property type="match status" value="1"/>
</dbReference>
<sequence length="130" mass="14851">MNRLPLTEIYRGYLGCLNERRWDDLGEFVCDDAIHNKRPLGLDGYRAMLESDTAAIPDLRFRADIVVEHDDVLAALLAFDCTPTRPFRGFEPTGAQISFTEHVFYRFRDSRIAEVWSLVDTEAIGAQLGR</sequence>
<dbReference type="InterPro" id="IPR009959">
    <property type="entry name" value="Cyclase_SnoaL-like"/>
</dbReference>
<dbReference type="PATRIC" id="fig|1194972.3.peg.2275"/>
<evidence type="ECO:0000313" key="2">
    <source>
        <dbReference type="Proteomes" id="UP000006072"/>
    </source>
</evidence>
<protein>
    <recommendedName>
        <fullName evidence="3">Ester cyclase</fullName>
    </recommendedName>
</protein>
<dbReference type="InterPro" id="IPR032710">
    <property type="entry name" value="NTF2-like_dom_sf"/>
</dbReference>
<dbReference type="Gene3D" id="3.10.450.50">
    <property type="match status" value="1"/>
</dbReference>
<accession>K0VFJ2</accession>